<dbReference type="EC" id="2.3.1.-" evidence="2"/>
<dbReference type="InterPro" id="IPR011004">
    <property type="entry name" value="Trimer_LpxA-like_sf"/>
</dbReference>
<keyword evidence="3" id="KW-1185">Reference proteome</keyword>
<dbReference type="InterPro" id="IPR050179">
    <property type="entry name" value="Trans_hexapeptide_repeat"/>
</dbReference>
<evidence type="ECO:0000313" key="2">
    <source>
        <dbReference type="EMBL" id="MDQ7918277.1"/>
    </source>
</evidence>
<dbReference type="Proteomes" id="UP001230915">
    <property type="component" value="Unassembled WGS sequence"/>
</dbReference>
<dbReference type="PANTHER" id="PTHR43300">
    <property type="entry name" value="ACETYLTRANSFERASE"/>
    <property type="match status" value="1"/>
</dbReference>
<keyword evidence="2" id="KW-0012">Acyltransferase</keyword>
<keyword evidence="2" id="KW-0808">Transferase</keyword>
<proteinExistence type="inferred from homology"/>
<comment type="similarity">
    <text evidence="1">Belongs to the transferase hexapeptide repeat family.</text>
</comment>
<gene>
    <name evidence="2" type="ORF">RBU60_11880</name>
</gene>
<dbReference type="Gene3D" id="2.160.10.10">
    <property type="entry name" value="Hexapeptide repeat proteins"/>
    <property type="match status" value="1"/>
</dbReference>
<dbReference type="GO" id="GO:0016746">
    <property type="term" value="F:acyltransferase activity"/>
    <property type="evidence" value="ECO:0007669"/>
    <property type="project" value="UniProtKB-KW"/>
</dbReference>
<protein>
    <submittedName>
        <fullName evidence="2">Acyltransferase</fullName>
        <ecNumber evidence="2">2.3.1.-</ecNumber>
    </submittedName>
</protein>
<organism evidence="2 3">
    <name type="scientific">Mesonia profundi</name>
    <dbReference type="NCBI Taxonomy" id="3070998"/>
    <lineage>
        <taxon>Bacteria</taxon>
        <taxon>Pseudomonadati</taxon>
        <taxon>Bacteroidota</taxon>
        <taxon>Flavobacteriia</taxon>
        <taxon>Flavobacteriales</taxon>
        <taxon>Flavobacteriaceae</taxon>
        <taxon>Mesonia</taxon>
    </lineage>
</organism>
<accession>A0ABU1A3J2</accession>
<dbReference type="SUPFAM" id="SSF51161">
    <property type="entry name" value="Trimeric LpxA-like enzymes"/>
    <property type="match status" value="1"/>
</dbReference>
<sequence length="173" mass="19056">MKTKLSILYSWFIRLITIWMPNHPVFRRFRGWLYSFMMEEYHGDFEVSSSVVITVLSGLKVGKGVRISHNVVIIGNDISLEDEVIIGPNTVISGSNHQFDGYSFRNAPGITLGPVVIKRGSWIGANCSILSGSILPKYSVLAAGAVLGAILTEERLIYGGVPAKRIGKVKKTF</sequence>
<name>A0ABU1A3J2_9FLAO</name>
<dbReference type="EMBL" id="JAVHUL010000036">
    <property type="protein sequence ID" value="MDQ7918277.1"/>
    <property type="molecule type" value="Genomic_DNA"/>
</dbReference>
<evidence type="ECO:0000313" key="3">
    <source>
        <dbReference type="Proteomes" id="UP001230915"/>
    </source>
</evidence>
<comment type="caution">
    <text evidence="2">The sequence shown here is derived from an EMBL/GenBank/DDBJ whole genome shotgun (WGS) entry which is preliminary data.</text>
</comment>
<dbReference type="CDD" id="cd04647">
    <property type="entry name" value="LbH_MAT_like"/>
    <property type="match status" value="1"/>
</dbReference>
<dbReference type="RefSeq" id="WP_308865270.1">
    <property type="nucleotide sequence ID" value="NZ_JAVHUL010000036.1"/>
</dbReference>
<evidence type="ECO:0000256" key="1">
    <source>
        <dbReference type="ARBA" id="ARBA00007274"/>
    </source>
</evidence>
<reference evidence="2 3" key="1">
    <citation type="submission" date="2023-08" db="EMBL/GenBank/DDBJ databases">
        <title>Mesonia sp. MT50, isolated from deep-sea sediment of the Mariana Trench.</title>
        <authorList>
            <person name="Fu H."/>
        </authorList>
    </citation>
    <scope>NUCLEOTIDE SEQUENCE [LARGE SCALE GENOMIC DNA]</scope>
    <source>
        <strain evidence="2 3">MT50</strain>
    </source>
</reference>